<dbReference type="InterPro" id="IPR036770">
    <property type="entry name" value="Ankyrin_rpt-contain_sf"/>
</dbReference>
<dbReference type="AlphaFoldDB" id="A0A8S3QXW0"/>
<evidence type="ECO:0000313" key="5">
    <source>
        <dbReference type="Proteomes" id="UP000683360"/>
    </source>
</evidence>
<dbReference type="Pfam" id="PF12796">
    <property type="entry name" value="Ank_2"/>
    <property type="match status" value="1"/>
</dbReference>
<evidence type="ECO:0000256" key="1">
    <source>
        <dbReference type="ARBA" id="ARBA00022737"/>
    </source>
</evidence>
<dbReference type="Gene3D" id="1.25.40.20">
    <property type="entry name" value="Ankyrin repeat-containing domain"/>
    <property type="match status" value="1"/>
</dbReference>
<evidence type="ECO:0000313" key="4">
    <source>
        <dbReference type="EMBL" id="CAG2201961.1"/>
    </source>
</evidence>
<comment type="caution">
    <text evidence="4">The sequence shown here is derived from an EMBL/GenBank/DDBJ whole genome shotgun (WGS) entry which is preliminary data.</text>
</comment>
<keyword evidence="1" id="KW-0677">Repeat</keyword>
<sequence length="162" mass="18689">MACFSRKIEELNISDTCEGVYKTSVENVLFENNRFGIIRHLKHFGFQLRRKNSEKILDTFVQCCSSGDLETVDALLNIIPDLNIIHRNKAPIHYACEANQADVVKLLVSHGARVNSRDTDFETPIHIATRNEYTPIVEMLIQIVEIHCYRMQMGKMHCIWPV</sequence>
<keyword evidence="2 3" id="KW-0040">ANK repeat</keyword>
<evidence type="ECO:0000256" key="2">
    <source>
        <dbReference type="ARBA" id="ARBA00023043"/>
    </source>
</evidence>
<reference evidence="4" key="1">
    <citation type="submission" date="2021-03" db="EMBL/GenBank/DDBJ databases">
        <authorList>
            <person name="Bekaert M."/>
        </authorList>
    </citation>
    <scope>NUCLEOTIDE SEQUENCE</scope>
</reference>
<dbReference type="InterPro" id="IPR002110">
    <property type="entry name" value="Ankyrin_rpt"/>
</dbReference>
<accession>A0A8S3QXW0</accession>
<dbReference type="EMBL" id="CAJPWZ010000873">
    <property type="protein sequence ID" value="CAG2201961.1"/>
    <property type="molecule type" value="Genomic_DNA"/>
</dbReference>
<gene>
    <name evidence="4" type="ORF">MEDL_16556</name>
</gene>
<dbReference type="Proteomes" id="UP000683360">
    <property type="component" value="Unassembled WGS sequence"/>
</dbReference>
<evidence type="ECO:0000256" key="3">
    <source>
        <dbReference type="PROSITE-ProRule" id="PRU00023"/>
    </source>
</evidence>
<feature type="repeat" description="ANK" evidence="3">
    <location>
        <begin position="87"/>
        <end position="119"/>
    </location>
</feature>
<organism evidence="4 5">
    <name type="scientific">Mytilus edulis</name>
    <name type="common">Blue mussel</name>
    <dbReference type="NCBI Taxonomy" id="6550"/>
    <lineage>
        <taxon>Eukaryota</taxon>
        <taxon>Metazoa</taxon>
        <taxon>Spiralia</taxon>
        <taxon>Lophotrochozoa</taxon>
        <taxon>Mollusca</taxon>
        <taxon>Bivalvia</taxon>
        <taxon>Autobranchia</taxon>
        <taxon>Pteriomorphia</taxon>
        <taxon>Mytilida</taxon>
        <taxon>Mytiloidea</taxon>
        <taxon>Mytilidae</taxon>
        <taxon>Mytilinae</taxon>
        <taxon>Mytilus</taxon>
    </lineage>
</organism>
<dbReference type="PROSITE" id="PS50297">
    <property type="entry name" value="ANK_REP_REGION"/>
    <property type="match status" value="1"/>
</dbReference>
<name>A0A8S3QXW0_MYTED</name>
<dbReference type="PANTHER" id="PTHR24171">
    <property type="entry name" value="ANKYRIN REPEAT DOMAIN-CONTAINING PROTEIN 39-RELATED"/>
    <property type="match status" value="1"/>
</dbReference>
<dbReference type="OrthoDB" id="19174at2759"/>
<dbReference type="SUPFAM" id="SSF48403">
    <property type="entry name" value="Ankyrin repeat"/>
    <property type="match status" value="1"/>
</dbReference>
<protein>
    <submittedName>
        <fullName evidence="4">Uncharacterized protein</fullName>
    </submittedName>
</protein>
<dbReference type="SMART" id="SM00248">
    <property type="entry name" value="ANK"/>
    <property type="match status" value="3"/>
</dbReference>
<keyword evidence="5" id="KW-1185">Reference proteome</keyword>
<dbReference type="PROSITE" id="PS50088">
    <property type="entry name" value="ANK_REPEAT"/>
    <property type="match status" value="1"/>
</dbReference>
<proteinExistence type="predicted"/>